<dbReference type="PANTHER" id="PTHR34591:SF33">
    <property type="entry name" value="F-BOX DOMAIN-CONTAINING PROTEIN"/>
    <property type="match status" value="1"/>
</dbReference>
<dbReference type="Proteomes" id="UP001231189">
    <property type="component" value="Unassembled WGS sequence"/>
</dbReference>
<dbReference type="EMBL" id="JAUUTY010000003">
    <property type="protein sequence ID" value="KAK1670184.1"/>
    <property type="molecule type" value="Genomic_DNA"/>
</dbReference>
<dbReference type="SUPFAM" id="SSF81383">
    <property type="entry name" value="F-box domain"/>
    <property type="match status" value="1"/>
</dbReference>
<evidence type="ECO:0000256" key="1">
    <source>
        <dbReference type="SAM" id="MobiDB-lite"/>
    </source>
</evidence>
<feature type="region of interest" description="Disordered" evidence="1">
    <location>
        <begin position="207"/>
        <end position="228"/>
    </location>
</feature>
<gene>
    <name evidence="3" type="ORF">QYE76_058343</name>
</gene>
<feature type="region of interest" description="Disordered" evidence="1">
    <location>
        <begin position="415"/>
        <end position="436"/>
    </location>
</feature>
<feature type="domain" description="F-box" evidence="2">
    <location>
        <begin position="13"/>
        <end position="53"/>
    </location>
</feature>
<dbReference type="SMART" id="SM00256">
    <property type="entry name" value="FBOX"/>
    <property type="match status" value="1"/>
</dbReference>
<feature type="compositionally biased region" description="Acidic residues" evidence="1">
    <location>
        <begin position="415"/>
        <end position="435"/>
    </location>
</feature>
<organism evidence="3 4">
    <name type="scientific">Lolium multiflorum</name>
    <name type="common">Italian ryegrass</name>
    <name type="synonym">Lolium perenne subsp. multiflorum</name>
    <dbReference type="NCBI Taxonomy" id="4521"/>
    <lineage>
        <taxon>Eukaryota</taxon>
        <taxon>Viridiplantae</taxon>
        <taxon>Streptophyta</taxon>
        <taxon>Embryophyta</taxon>
        <taxon>Tracheophyta</taxon>
        <taxon>Spermatophyta</taxon>
        <taxon>Magnoliopsida</taxon>
        <taxon>Liliopsida</taxon>
        <taxon>Poales</taxon>
        <taxon>Poaceae</taxon>
        <taxon>BOP clade</taxon>
        <taxon>Pooideae</taxon>
        <taxon>Poodae</taxon>
        <taxon>Poeae</taxon>
        <taxon>Poeae Chloroplast Group 2 (Poeae type)</taxon>
        <taxon>Loliodinae</taxon>
        <taxon>Loliinae</taxon>
        <taxon>Lolium</taxon>
    </lineage>
</organism>
<accession>A0AAD8T6E5</accession>
<protein>
    <recommendedName>
        <fullName evidence="2">F-box domain-containing protein</fullName>
    </recommendedName>
</protein>
<dbReference type="AlphaFoldDB" id="A0AAD8T6E5"/>
<dbReference type="InterPro" id="IPR036047">
    <property type="entry name" value="F-box-like_dom_sf"/>
</dbReference>
<keyword evidence="4" id="KW-1185">Reference proteome</keyword>
<comment type="caution">
    <text evidence="3">The sequence shown here is derived from an EMBL/GenBank/DDBJ whole genome shotgun (WGS) entry which is preliminary data.</text>
</comment>
<reference evidence="3" key="1">
    <citation type="submission" date="2023-07" db="EMBL/GenBank/DDBJ databases">
        <title>A chromosome-level genome assembly of Lolium multiflorum.</title>
        <authorList>
            <person name="Chen Y."/>
            <person name="Copetti D."/>
            <person name="Kolliker R."/>
            <person name="Studer B."/>
        </authorList>
    </citation>
    <scope>NUCLEOTIDE SEQUENCE</scope>
    <source>
        <strain evidence="3">02402/16</strain>
        <tissue evidence="3">Leaf</tissue>
    </source>
</reference>
<dbReference type="Pfam" id="PF00646">
    <property type="entry name" value="F-box"/>
    <property type="match status" value="1"/>
</dbReference>
<dbReference type="InterPro" id="IPR001810">
    <property type="entry name" value="F-box_dom"/>
</dbReference>
<evidence type="ECO:0000313" key="3">
    <source>
        <dbReference type="EMBL" id="KAK1670184.1"/>
    </source>
</evidence>
<name>A0AAD8T6E5_LOLMU</name>
<evidence type="ECO:0000313" key="4">
    <source>
        <dbReference type="Proteomes" id="UP001231189"/>
    </source>
</evidence>
<proteinExistence type="predicted"/>
<dbReference type="PANTHER" id="PTHR34591">
    <property type="entry name" value="OS03G0653100 PROTEIN-RELATED"/>
    <property type="match status" value="1"/>
</dbReference>
<evidence type="ECO:0000259" key="2">
    <source>
        <dbReference type="SMART" id="SM00256"/>
    </source>
</evidence>
<dbReference type="Gene3D" id="1.20.1280.50">
    <property type="match status" value="1"/>
</dbReference>
<sequence length="545" mass="61188">MEAGYGDGNGVCFPYDVLVAILRRLPTRALAGSRLVCRAWRAIVDAHDLLLPHYFPAHAFPGIFLNKIGCDSYSAFFGPRGRRRATAAADDGPAFLRPVFRHSWCIVRHSCNGLLLLQNHRDYYVCNPATVRCSAPLPNPSLPPTRRAGSMFLAFDPAVSLHYEVFFFQEEVPPPVPEPPTWVDLEQPCLPRLFGEEQLPEDEQYDSIDDMVSPPEQPQEEGADVPKQKSVPFTVYSSRTGRWENREFAPGRCAPGHLYDMVATSPSGYGETVWSSEYWRESLYMHFHNSVLVILRPSNGTYDMVELPGEPCDAQEFCSSLPTKSVLASYERGIHYVAINELQLQVWMLTESIGAQLGWTLSHEVSLTPHCHMVEPLAIQPRVTWGVVESSEDELVSLFEDGNYGERICSEENCEDDVTDDETYDGEEEEDEAEELGSRCSSVDSWNSDEDNFIDVVKGAANLGLPAWGGRCEIMGFHPHKHAIILLLMREVVAYHLDTSRLQYLGEEYELIKDSIQPACCAYGSFPYRPCYVDALPARKSSLPS</sequence>